<organism evidence="2 3">
    <name type="scientific">Streblomastix strix</name>
    <dbReference type="NCBI Taxonomy" id="222440"/>
    <lineage>
        <taxon>Eukaryota</taxon>
        <taxon>Metamonada</taxon>
        <taxon>Preaxostyla</taxon>
        <taxon>Oxymonadida</taxon>
        <taxon>Streblomastigidae</taxon>
        <taxon>Streblomastix</taxon>
    </lineage>
</organism>
<name>A0A5J4X291_9EUKA</name>
<evidence type="ECO:0000256" key="1">
    <source>
        <dbReference type="SAM" id="MobiDB-lite"/>
    </source>
</evidence>
<evidence type="ECO:0000313" key="3">
    <source>
        <dbReference type="Proteomes" id="UP000324800"/>
    </source>
</evidence>
<evidence type="ECO:0000313" key="2">
    <source>
        <dbReference type="EMBL" id="KAA6401371.1"/>
    </source>
</evidence>
<proteinExistence type="predicted"/>
<dbReference type="EMBL" id="SNRW01000401">
    <property type="protein sequence ID" value="KAA6401371.1"/>
    <property type="molecule type" value="Genomic_DNA"/>
</dbReference>
<reference evidence="2 3" key="1">
    <citation type="submission" date="2019-03" db="EMBL/GenBank/DDBJ databases">
        <title>Single cell metagenomics reveals metabolic interactions within the superorganism composed of flagellate Streblomastix strix and complex community of Bacteroidetes bacteria on its surface.</title>
        <authorList>
            <person name="Treitli S.C."/>
            <person name="Kolisko M."/>
            <person name="Husnik F."/>
            <person name="Keeling P."/>
            <person name="Hampl V."/>
        </authorList>
    </citation>
    <scope>NUCLEOTIDE SEQUENCE [LARGE SCALE GENOMIC DNA]</scope>
    <source>
        <strain evidence="2">ST1C</strain>
    </source>
</reference>
<accession>A0A5J4X291</accession>
<comment type="caution">
    <text evidence="2">The sequence shown here is derived from an EMBL/GenBank/DDBJ whole genome shotgun (WGS) entry which is preliminary data.</text>
</comment>
<feature type="region of interest" description="Disordered" evidence="1">
    <location>
        <begin position="21"/>
        <end position="64"/>
    </location>
</feature>
<protein>
    <submittedName>
        <fullName evidence="2">Uncharacterized protein</fullName>
    </submittedName>
</protein>
<gene>
    <name evidence="2" type="ORF">EZS28_003105</name>
</gene>
<dbReference type="AlphaFoldDB" id="A0A5J4X291"/>
<feature type="compositionally biased region" description="Polar residues" evidence="1">
    <location>
        <begin position="38"/>
        <end position="55"/>
    </location>
</feature>
<sequence>MPGPEVEKTCSVIFPYASHKLQNDAENPSKVPPLSPGEISTTEKAGISQSHSSKPTIGPRTEQISSQEMLYIRLSYSRDMNNTKTKINI</sequence>
<dbReference type="Proteomes" id="UP000324800">
    <property type="component" value="Unassembled WGS sequence"/>
</dbReference>